<dbReference type="InterPro" id="IPR046628">
    <property type="entry name" value="DUF6740"/>
</dbReference>
<protein>
    <submittedName>
        <fullName evidence="2">Uncharacterized protein</fullName>
    </submittedName>
</protein>
<dbReference type="Proteomes" id="UP000570595">
    <property type="component" value="Unassembled WGS sequence"/>
</dbReference>
<name>A0A7J6MGQ7_PEROL</name>
<sequence>MTAARLEYCAVALLVLPLIQCGPYPKPQRFGDISEKTKFITVQLPRNANGLVGSSVPFVAPEGCSPTIKSIAENYCVNGTYDAGSTMDLAMTLNVFDVTIPTRTVTLGIQTNLNEGNATTVTAMTGGCATILKKTIVIFLIDGEITACTSGGGKGKYDPALPGYVSAIDLSGQLKFTSGKKNITNYNYSLPGYVHAGNRFDMGMAASVYNSSGDPKGIGINSTFFITMNNTAGSLFDWRIFVGLSTDSWDYPLPAAHVDIAIVDTVIHLKV</sequence>
<feature type="chain" id="PRO_5036205475" evidence="1">
    <location>
        <begin position="22"/>
        <end position="271"/>
    </location>
</feature>
<accession>A0A7J6MGQ7</accession>
<organism evidence="2 4">
    <name type="scientific">Perkinsus olseni</name>
    <name type="common">Perkinsus atlanticus</name>
    <dbReference type="NCBI Taxonomy" id="32597"/>
    <lineage>
        <taxon>Eukaryota</taxon>
        <taxon>Sar</taxon>
        <taxon>Alveolata</taxon>
        <taxon>Perkinsozoa</taxon>
        <taxon>Perkinsea</taxon>
        <taxon>Perkinsida</taxon>
        <taxon>Perkinsidae</taxon>
        <taxon>Perkinsus</taxon>
    </lineage>
</organism>
<reference evidence="4 5" key="1">
    <citation type="submission" date="2020-04" db="EMBL/GenBank/DDBJ databases">
        <title>Perkinsus olseni comparative genomics.</title>
        <authorList>
            <person name="Bogema D.R."/>
        </authorList>
    </citation>
    <scope>NUCLEOTIDE SEQUENCE [LARGE SCALE GENOMIC DNA]</scope>
    <source>
        <strain evidence="2">ATCC PRA-179</strain>
        <strain evidence="3">ATCC PRA-31</strain>
    </source>
</reference>
<dbReference type="EMBL" id="JABANN010000009">
    <property type="protein sequence ID" value="KAF4675842.1"/>
    <property type="molecule type" value="Genomic_DNA"/>
</dbReference>
<keyword evidence="1" id="KW-0732">Signal</keyword>
<gene>
    <name evidence="3" type="ORF">FOL46_009633</name>
    <name evidence="2" type="ORF">FOZ61_000540</name>
</gene>
<evidence type="ECO:0000313" key="4">
    <source>
        <dbReference type="Proteomes" id="UP000570595"/>
    </source>
</evidence>
<dbReference type="AlphaFoldDB" id="A0A7J6MGQ7"/>
<evidence type="ECO:0000313" key="3">
    <source>
        <dbReference type="EMBL" id="KAF4675842.1"/>
    </source>
</evidence>
<comment type="caution">
    <text evidence="2">The sequence shown here is derived from an EMBL/GenBank/DDBJ whole genome shotgun (WGS) entry which is preliminary data.</text>
</comment>
<dbReference type="EMBL" id="JABAHT010000011">
    <property type="protein sequence ID" value="KAF4670350.1"/>
    <property type="molecule type" value="Genomic_DNA"/>
</dbReference>
<proteinExistence type="predicted"/>
<feature type="signal peptide" evidence="1">
    <location>
        <begin position="1"/>
        <end position="21"/>
    </location>
</feature>
<dbReference type="Pfam" id="PF20525">
    <property type="entry name" value="DUF6740"/>
    <property type="match status" value="1"/>
</dbReference>
<evidence type="ECO:0000313" key="5">
    <source>
        <dbReference type="Proteomes" id="UP000572268"/>
    </source>
</evidence>
<evidence type="ECO:0000256" key="1">
    <source>
        <dbReference type="SAM" id="SignalP"/>
    </source>
</evidence>
<dbReference type="Proteomes" id="UP000572268">
    <property type="component" value="Unassembled WGS sequence"/>
</dbReference>
<dbReference type="OrthoDB" id="413894at2759"/>
<evidence type="ECO:0000313" key="2">
    <source>
        <dbReference type="EMBL" id="KAF4670350.1"/>
    </source>
</evidence>